<dbReference type="PANTHER" id="PTHR43547">
    <property type="entry name" value="TWO-COMPONENT HISTIDINE KINASE"/>
    <property type="match status" value="1"/>
</dbReference>
<gene>
    <name evidence="8" type="ORF">H9865_02240</name>
</gene>
<reference evidence="8" key="2">
    <citation type="submission" date="2021-04" db="EMBL/GenBank/DDBJ databases">
        <authorList>
            <person name="Gilroy R."/>
        </authorList>
    </citation>
    <scope>NUCLEOTIDE SEQUENCE</scope>
    <source>
        <strain evidence="8">2239</strain>
    </source>
</reference>
<dbReference type="Pfam" id="PF02518">
    <property type="entry name" value="HATPase_c"/>
    <property type="match status" value="1"/>
</dbReference>
<dbReference type="InterPro" id="IPR004358">
    <property type="entry name" value="Sig_transdc_His_kin-like_C"/>
</dbReference>
<dbReference type="Proteomes" id="UP000824193">
    <property type="component" value="Unassembled WGS sequence"/>
</dbReference>
<sequence>MIRSLRMRLTGLYALLSALVLAAALVTGGLLEARALRRASDESLLDAAGAVAARLAGASILADSWLAEQEQVYDCRFYLEDNGVPLEHTLKNGAAALLTSDALGRCGALGAGQNAVFDFEAANGDSYRCAAMALAPVNLRHGPRLLLALRSTADLSAQLAGVGAKYALLWLGGTVLLTAAGALLAHIALKPTAAALRQQNEFIAAASHELRAPLAVIKSSLQAAASEPARREKLLGIAGAEVTRLQRLTEELLFLAGQDAHILRLTPEELEPDTFLLEVWEAWRAPLRQSGHELTLDLPDEPFSPIRADKARLEQLFGILLHNAMEYAPEGTAIELKAERRNTGTLFSVRDHGPGVPDADKQRIFRRFARGDECRTGKEHFGLGLSIAHQIALLHGGTLWVEDAPGGGAVFLVQLPSGR</sequence>
<dbReference type="AlphaFoldDB" id="A0A9D1V2H6"/>
<dbReference type="EC" id="2.7.13.3" evidence="2"/>
<dbReference type="InterPro" id="IPR003661">
    <property type="entry name" value="HisK_dim/P_dom"/>
</dbReference>
<dbReference type="InterPro" id="IPR036097">
    <property type="entry name" value="HisK_dim/P_sf"/>
</dbReference>
<feature type="transmembrane region" description="Helical" evidence="6">
    <location>
        <begin position="167"/>
        <end position="189"/>
    </location>
</feature>
<dbReference type="CDD" id="cd00075">
    <property type="entry name" value="HATPase"/>
    <property type="match status" value="1"/>
</dbReference>
<dbReference type="SUPFAM" id="SSF47384">
    <property type="entry name" value="Homodimeric domain of signal transducing histidine kinase"/>
    <property type="match status" value="1"/>
</dbReference>
<feature type="domain" description="Histidine kinase" evidence="7">
    <location>
        <begin position="205"/>
        <end position="419"/>
    </location>
</feature>
<dbReference type="InterPro" id="IPR003594">
    <property type="entry name" value="HATPase_dom"/>
</dbReference>
<evidence type="ECO:0000313" key="8">
    <source>
        <dbReference type="EMBL" id="HIX04922.1"/>
    </source>
</evidence>
<evidence type="ECO:0000256" key="5">
    <source>
        <dbReference type="ARBA" id="ARBA00023012"/>
    </source>
</evidence>
<dbReference type="PROSITE" id="PS50109">
    <property type="entry name" value="HIS_KIN"/>
    <property type="match status" value="1"/>
</dbReference>
<accession>A0A9D1V2H6</accession>
<organism evidence="8 9">
    <name type="scientific">Candidatus Allofournierella pullicola</name>
    <dbReference type="NCBI Taxonomy" id="2838596"/>
    <lineage>
        <taxon>Bacteria</taxon>
        <taxon>Bacillati</taxon>
        <taxon>Bacillota</taxon>
        <taxon>Clostridia</taxon>
        <taxon>Eubacteriales</taxon>
        <taxon>Oscillospiraceae</taxon>
        <taxon>Allofournierella</taxon>
    </lineage>
</organism>
<keyword evidence="6" id="KW-0472">Membrane</keyword>
<dbReference type="SMART" id="SM00388">
    <property type="entry name" value="HisKA"/>
    <property type="match status" value="1"/>
</dbReference>
<evidence type="ECO:0000259" key="7">
    <source>
        <dbReference type="PROSITE" id="PS50109"/>
    </source>
</evidence>
<evidence type="ECO:0000313" key="9">
    <source>
        <dbReference type="Proteomes" id="UP000824193"/>
    </source>
</evidence>
<dbReference type="EMBL" id="DXFW01000005">
    <property type="protein sequence ID" value="HIX04922.1"/>
    <property type="molecule type" value="Genomic_DNA"/>
</dbReference>
<dbReference type="InterPro" id="IPR036890">
    <property type="entry name" value="HATPase_C_sf"/>
</dbReference>
<dbReference type="PRINTS" id="PR00344">
    <property type="entry name" value="BCTRLSENSOR"/>
</dbReference>
<dbReference type="Gene3D" id="1.10.287.130">
    <property type="match status" value="1"/>
</dbReference>
<dbReference type="InterPro" id="IPR005467">
    <property type="entry name" value="His_kinase_dom"/>
</dbReference>
<evidence type="ECO:0000256" key="2">
    <source>
        <dbReference type="ARBA" id="ARBA00012438"/>
    </source>
</evidence>
<keyword evidence="4 8" id="KW-0808">Transferase</keyword>
<proteinExistence type="predicted"/>
<keyword evidence="5" id="KW-0902">Two-component regulatory system</keyword>
<keyword evidence="3" id="KW-0597">Phosphoprotein</keyword>
<dbReference type="GO" id="GO:0000155">
    <property type="term" value="F:phosphorelay sensor kinase activity"/>
    <property type="evidence" value="ECO:0007669"/>
    <property type="project" value="InterPro"/>
</dbReference>
<evidence type="ECO:0000256" key="3">
    <source>
        <dbReference type="ARBA" id="ARBA00022553"/>
    </source>
</evidence>
<reference evidence="8" key="1">
    <citation type="journal article" date="2021" name="PeerJ">
        <title>Extensive microbial diversity within the chicken gut microbiome revealed by metagenomics and culture.</title>
        <authorList>
            <person name="Gilroy R."/>
            <person name="Ravi A."/>
            <person name="Getino M."/>
            <person name="Pursley I."/>
            <person name="Horton D.L."/>
            <person name="Alikhan N.F."/>
            <person name="Baker D."/>
            <person name="Gharbi K."/>
            <person name="Hall N."/>
            <person name="Watson M."/>
            <person name="Adriaenssens E.M."/>
            <person name="Foster-Nyarko E."/>
            <person name="Jarju S."/>
            <person name="Secka A."/>
            <person name="Antonio M."/>
            <person name="Oren A."/>
            <person name="Chaudhuri R.R."/>
            <person name="La Ragione R."/>
            <person name="Hildebrand F."/>
            <person name="Pallen M.J."/>
        </authorList>
    </citation>
    <scope>NUCLEOTIDE SEQUENCE</scope>
    <source>
        <strain evidence="8">2239</strain>
    </source>
</reference>
<keyword evidence="6" id="KW-1133">Transmembrane helix</keyword>
<dbReference type="Pfam" id="PF00512">
    <property type="entry name" value="HisKA"/>
    <property type="match status" value="1"/>
</dbReference>
<dbReference type="CDD" id="cd00082">
    <property type="entry name" value="HisKA"/>
    <property type="match status" value="1"/>
</dbReference>
<name>A0A9D1V2H6_9FIRM</name>
<evidence type="ECO:0000256" key="6">
    <source>
        <dbReference type="SAM" id="Phobius"/>
    </source>
</evidence>
<keyword evidence="4 8" id="KW-0418">Kinase</keyword>
<dbReference type="SUPFAM" id="SSF55874">
    <property type="entry name" value="ATPase domain of HSP90 chaperone/DNA topoisomerase II/histidine kinase"/>
    <property type="match status" value="1"/>
</dbReference>
<keyword evidence="6" id="KW-0812">Transmembrane</keyword>
<dbReference type="Gene3D" id="3.30.565.10">
    <property type="entry name" value="Histidine kinase-like ATPase, C-terminal domain"/>
    <property type="match status" value="1"/>
</dbReference>
<evidence type="ECO:0000256" key="4">
    <source>
        <dbReference type="ARBA" id="ARBA00022777"/>
    </source>
</evidence>
<comment type="catalytic activity">
    <reaction evidence="1">
        <text>ATP + protein L-histidine = ADP + protein N-phospho-L-histidine.</text>
        <dbReference type="EC" id="2.7.13.3"/>
    </reaction>
</comment>
<dbReference type="PANTHER" id="PTHR43547:SF2">
    <property type="entry name" value="HYBRID SIGNAL TRANSDUCTION HISTIDINE KINASE C"/>
    <property type="match status" value="1"/>
</dbReference>
<evidence type="ECO:0000256" key="1">
    <source>
        <dbReference type="ARBA" id="ARBA00000085"/>
    </source>
</evidence>
<dbReference type="SMART" id="SM00387">
    <property type="entry name" value="HATPase_c"/>
    <property type="match status" value="1"/>
</dbReference>
<protein>
    <recommendedName>
        <fullName evidence="2">histidine kinase</fullName>
        <ecNumber evidence="2">2.7.13.3</ecNumber>
    </recommendedName>
</protein>
<comment type="caution">
    <text evidence="8">The sequence shown here is derived from an EMBL/GenBank/DDBJ whole genome shotgun (WGS) entry which is preliminary data.</text>
</comment>